<protein>
    <submittedName>
        <fullName evidence="4">NAD(P)-dependent dehydrogenase (Short-subunit alcohol dehydrogenase family)</fullName>
    </submittedName>
</protein>
<evidence type="ECO:0000256" key="1">
    <source>
        <dbReference type="ARBA" id="ARBA00006484"/>
    </source>
</evidence>
<dbReference type="InterPro" id="IPR036291">
    <property type="entry name" value="NAD(P)-bd_dom_sf"/>
</dbReference>
<evidence type="ECO:0000313" key="4">
    <source>
        <dbReference type="EMBL" id="ROP80828.1"/>
    </source>
</evidence>
<proteinExistence type="inferred from homology"/>
<dbReference type="RefSeq" id="WP_123695720.1">
    <property type="nucleotide sequence ID" value="NZ_AP019700.1"/>
</dbReference>
<dbReference type="InterPro" id="IPR002347">
    <property type="entry name" value="SDR_fam"/>
</dbReference>
<dbReference type="Proteomes" id="UP000278222">
    <property type="component" value="Unassembled WGS sequence"/>
</dbReference>
<dbReference type="OrthoDB" id="9809287at2"/>
<dbReference type="Gene3D" id="3.40.50.720">
    <property type="entry name" value="NAD(P)-binding Rossmann-like Domain"/>
    <property type="match status" value="1"/>
</dbReference>
<dbReference type="SUPFAM" id="SSF51735">
    <property type="entry name" value="NAD(P)-binding Rossmann-fold domains"/>
    <property type="match status" value="1"/>
</dbReference>
<dbReference type="InterPro" id="IPR057326">
    <property type="entry name" value="KR_dom"/>
</dbReference>
<dbReference type="PRINTS" id="PR00080">
    <property type="entry name" value="SDRFAMILY"/>
</dbReference>
<dbReference type="NCBIfam" id="NF005559">
    <property type="entry name" value="PRK07231.1"/>
    <property type="match status" value="1"/>
</dbReference>
<name>A0A3N1KR77_9PROT</name>
<keyword evidence="2" id="KW-0560">Oxidoreductase</keyword>
<dbReference type="InterPro" id="IPR020904">
    <property type="entry name" value="Sc_DH/Rdtase_CS"/>
</dbReference>
<dbReference type="Pfam" id="PF13561">
    <property type="entry name" value="adh_short_C2"/>
    <property type="match status" value="1"/>
</dbReference>
<dbReference type="AlphaFoldDB" id="A0A3N1KR77"/>
<comment type="caution">
    <text evidence="4">The sequence shown here is derived from an EMBL/GenBank/DDBJ whole genome shotgun (WGS) entry which is preliminary data.</text>
</comment>
<dbReference type="FunFam" id="3.40.50.720:FF:000084">
    <property type="entry name" value="Short-chain dehydrogenase reductase"/>
    <property type="match status" value="1"/>
</dbReference>
<organism evidence="4 5">
    <name type="scientific">Stella humosa</name>
    <dbReference type="NCBI Taxonomy" id="94"/>
    <lineage>
        <taxon>Bacteria</taxon>
        <taxon>Pseudomonadati</taxon>
        <taxon>Pseudomonadota</taxon>
        <taxon>Alphaproteobacteria</taxon>
        <taxon>Rhodospirillales</taxon>
        <taxon>Stellaceae</taxon>
        <taxon>Stella</taxon>
    </lineage>
</organism>
<accession>A0A3N1KR77</accession>
<dbReference type="EMBL" id="RJKX01000020">
    <property type="protein sequence ID" value="ROP80828.1"/>
    <property type="molecule type" value="Genomic_DNA"/>
</dbReference>
<evidence type="ECO:0000259" key="3">
    <source>
        <dbReference type="SMART" id="SM00822"/>
    </source>
</evidence>
<sequence>MGMAGKTVVVTGAARGIGRACAERFAAEGAKVAILDIEDEAGKRTAAEIGAKAEAAFFRCDVGIKEQVDATIDAVLERFGRIDVLINNAGIMRRYDFLDLPEEDFDAVIQTNLKSVFLCGQRVARHMVERGGGGAIVNMSSTSVIMTMPTISPYAASKGGISSLTRAMSLSLAPHKIRVNAIGPGTIVTELNRESLLSDPVSRDRILSRTPLGRFGTGADVAGVAFFLAGEDAGYMTGQTVYVDGGRGGLNYTVPVAPQP</sequence>
<comment type="similarity">
    <text evidence="1">Belongs to the short-chain dehydrogenases/reductases (SDR) family.</text>
</comment>
<dbReference type="PROSITE" id="PS00061">
    <property type="entry name" value="ADH_SHORT"/>
    <property type="match status" value="1"/>
</dbReference>
<dbReference type="GO" id="GO:0006633">
    <property type="term" value="P:fatty acid biosynthetic process"/>
    <property type="evidence" value="ECO:0007669"/>
    <property type="project" value="TreeGrafter"/>
</dbReference>
<feature type="domain" description="Ketoreductase" evidence="3">
    <location>
        <begin position="6"/>
        <end position="185"/>
    </location>
</feature>
<dbReference type="PRINTS" id="PR00081">
    <property type="entry name" value="GDHRDH"/>
</dbReference>
<keyword evidence="5" id="KW-1185">Reference proteome</keyword>
<gene>
    <name evidence="4" type="ORF">EDC65_5477</name>
</gene>
<dbReference type="SMART" id="SM00822">
    <property type="entry name" value="PKS_KR"/>
    <property type="match status" value="1"/>
</dbReference>
<dbReference type="PANTHER" id="PTHR42760">
    <property type="entry name" value="SHORT-CHAIN DEHYDROGENASES/REDUCTASES FAMILY MEMBER"/>
    <property type="match status" value="1"/>
</dbReference>
<evidence type="ECO:0000313" key="5">
    <source>
        <dbReference type="Proteomes" id="UP000278222"/>
    </source>
</evidence>
<dbReference type="GO" id="GO:0016616">
    <property type="term" value="F:oxidoreductase activity, acting on the CH-OH group of donors, NAD or NADP as acceptor"/>
    <property type="evidence" value="ECO:0007669"/>
    <property type="project" value="TreeGrafter"/>
</dbReference>
<dbReference type="PANTHER" id="PTHR42760:SF133">
    <property type="entry name" value="3-OXOACYL-[ACYL-CARRIER-PROTEIN] REDUCTASE"/>
    <property type="match status" value="1"/>
</dbReference>
<dbReference type="GO" id="GO:0048038">
    <property type="term" value="F:quinone binding"/>
    <property type="evidence" value="ECO:0007669"/>
    <property type="project" value="TreeGrafter"/>
</dbReference>
<evidence type="ECO:0000256" key="2">
    <source>
        <dbReference type="ARBA" id="ARBA00023002"/>
    </source>
</evidence>
<reference evidence="4 5" key="1">
    <citation type="submission" date="2018-11" db="EMBL/GenBank/DDBJ databases">
        <title>Genomic Encyclopedia of Type Strains, Phase IV (KMG-IV): sequencing the most valuable type-strain genomes for metagenomic binning, comparative biology and taxonomic classification.</title>
        <authorList>
            <person name="Goeker M."/>
        </authorList>
    </citation>
    <scope>NUCLEOTIDE SEQUENCE [LARGE SCALE GENOMIC DNA]</scope>
    <source>
        <strain evidence="4 5">DSM 5900</strain>
    </source>
</reference>
<dbReference type="CDD" id="cd05233">
    <property type="entry name" value="SDR_c"/>
    <property type="match status" value="1"/>
</dbReference>